<dbReference type="GO" id="GO:0005886">
    <property type="term" value="C:plasma membrane"/>
    <property type="evidence" value="ECO:0007669"/>
    <property type="project" value="TreeGrafter"/>
</dbReference>
<comment type="caution">
    <text evidence="2">The sequence shown here is derived from an EMBL/GenBank/DDBJ whole genome shotgun (WGS) entry which is preliminary data.</text>
</comment>
<name>A0A1Q9CBZ1_SYMMI</name>
<dbReference type="PANTHER" id="PTHR13018:SF5">
    <property type="entry name" value="RE44586P"/>
    <property type="match status" value="1"/>
</dbReference>
<evidence type="ECO:0000313" key="2">
    <source>
        <dbReference type="EMBL" id="OLP80347.1"/>
    </source>
</evidence>
<dbReference type="OrthoDB" id="297739at2759"/>
<organism evidence="2 3">
    <name type="scientific">Symbiodinium microadriaticum</name>
    <name type="common">Dinoflagellate</name>
    <name type="synonym">Zooxanthella microadriatica</name>
    <dbReference type="NCBI Taxonomy" id="2951"/>
    <lineage>
        <taxon>Eukaryota</taxon>
        <taxon>Sar</taxon>
        <taxon>Alveolata</taxon>
        <taxon>Dinophyceae</taxon>
        <taxon>Suessiales</taxon>
        <taxon>Symbiodiniaceae</taxon>
        <taxon>Symbiodinium</taxon>
    </lineage>
</organism>
<keyword evidence="1" id="KW-0472">Membrane</keyword>
<gene>
    <name evidence="2" type="ORF">AK812_SmicGene39255</name>
</gene>
<dbReference type="PANTHER" id="PTHR13018">
    <property type="entry name" value="PROBABLE MEMBRANE PROTEIN DUF221-RELATED"/>
    <property type="match status" value="1"/>
</dbReference>
<protein>
    <recommendedName>
        <fullName evidence="4">CSC1/OSCA1-like 7TM region domain-containing protein</fullName>
    </recommendedName>
</protein>
<dbReference type="GO" id="GO:0005227">
    <property type="term" value="F:calcium-activated cation channel activity"/>
    <property type="evidence" value="ECO:0007669"/>
    <property type="project" value="InterPro"/>
</dbReference>
<dbReference type="EMBL" id="LSRX01001387">
    <property type="protein sequence ID" value="OLP80347.1"/>
    <property type="molecule type" value="Genomic_DNA"/>
</dbReference>
<reference evidence="2 3" key="1">
    <citation type="submission" date="2016-02" db="EMBL/GenBank/DDBJ databases">
        <title>Genome analysis of coral dinoflagellate symbionts highlights evolutionary adaptations to a symbiotic lifestyle.</title>
        <authorList>
            <person name="Aranda M."/>
            <person name="Li Y."/>
            <person name="Liew Y.J."/>
            <person name="Baumgarten S."/>
            <person name="Simakov O."/>
            <person name="Wilson M."/>
            <person name="Piel J."/>
            <person name="Ashoor H."/>
            <person name="Bougouffa S."/>
            <person name="Bajic V.B."/>
            <person name="Ryu T."/>
            <person name="Ravasi T."/>
            <person name="Bayer T."/>
            <person name="Micklem G."/>
            <person name="Kim H."/>
            <person name="Bhak J."/>
            <person name="Lajeunesse T.C."/>
            <person name="Voolstra C.R."/>
        </authorList>
    </citation>
    <scope>NUCLEOTIDE SEQUENCE [LARGE SCALE GENOMIC DNA]</scope>
    <source>
        <strain evidence="2 3">CCMP2467</strain>
    </source>
</reference>
<sequence length="306" mass="34267">MLVITIICQIACSVALPVLWVLTVDPLIRWFFCKDTHSQELLNEYHVLPEWTLSLRVAETLVVVFCVLMYSSGFPVLYIFGAIYCACAFWADKYALLRGSRKPPGYTKSAIESAVIMCPFAVLFHLLFTIWLFGNQDSSLTLELRSVARSTPIKASYHTRNTRIYYATVILRALFAPCIGNRLNQLGEAGLKGLGIIRDAEQETVTLTDARERGDIKNLLSYRMSENPNYEEAVLALKFDPDAGDKEAKDARKSQKGVSFTSMEEGLERAMEKQVHAAENLFSSAIQGCAYFETEASDLTTGVNDR</sequence>
<dbReference type="InterPro" id="IPR045122">
    <property type="entry name" value="Csc1-like"/>
</dbReference>
<feature type="transmembrane region" description="Helical" evidence="1">
    <location>
        <begin position="6"/>
        <end position="32"/>
    </location>
</feature>
<dbReference type="AlphaFoldDB" id="A0A1Q9CBZ1"/>
<evidence type="ECO:0008006" key="4">
    <source>
        <dbReference type="Google" id="ProtNLM"/>
    </source>
</evidence>
<keyword evidence="1" id="KW-1133">Transmembrane helix</keyword>
<dbReference type="Proteomes" id="UP000186817">
    <property type="component" value="Unassembled WGS sequence"/>
</dbReference>
<feature type="transmembrane region" description="Helical" evidence="1">
    <location>
        <begin position="76"/>
        <end position="97"/>
    </location>
</feature>
<keyword evidence="1" id="KW-0812">Transmembrane</keyword>
<proteinExistence type="predicted"/>
<keyword evidence="3" id="KW-1185">Reference proteome</keyword>
<evidence type="ECO:0000256" key="1">
    <source>
        <dbReference type="SAM" id="Phobius"/>
    </source>
</evidence>
<feature type="transmembrane region" description="Helical" evidence="1">
    <location>
        <begin position="109"/>
        <end position="133"/>
    </location>
</feature>
<accession>A0A1Q9CBZ1</accession>
<evidence type="ECO:0000313" key="3">
    <source>
        <dbReference type="Proteomes" id="UP000186817"/>
    </source>
</evidence>